<dbReference type="InterPro" id="IPR050662">
    <property type="entry name" value="Sec-metab_biosynth-thioest"/>
</dbReference>
<dbReference type="GO" id="GO:0016787">
    <property type="term" value="F:hydrolase activity"/>
    <property type="evidence" value="ECO:0007669"/>
    <property type="project" value="UniProtKB-KW"/>
</dbReference>
<organism evidence="2 3">
    <name type="scientific">Uabimicrobium amorphum</name>
    <dbReference type="NCBI Taxonomy" id="2596890"/>
    <lineage>
        <taxon>Bacteria</taxon>
        <taxon>Pseudomonadati</taxon>
        <taxon>Planctomycetota</taxon>
        <taxon>Candidatus Uabimicrobiia</taxon>
        <taxon>Candidatus Uabimicrobiales</taxon>
        <taxon>Candidatus Uabimicrobiaceae</taxon>
        <taxon>Candidatus Uabimicrobium</taxon>
    </lineage>
</organism>
<dbReference type="InterPro" id="IPR001279">
    <property type="entry name" value="Metallo-B-lactamas"/>
</dbReference>
<dbReference type="Pfam" id="PF00753">
    <property type="entry name" value="Lactamase_B"/>
    <property type="match status" value="1"/>
</dbReference>
<gene>
    <name evidence="2" type="ORF">UABAM_01747</name>
</gene>
<name>A0A5S9IMQ5_UABAM</name>
<evidence type="ECO:0000313" key="2">
    <source>
        <dbReference type="EMBL" id="BBM83395.1"/>
    </source>
</evidence>
<protein>
    <submittedName>
        <fullName evidence="2">MBL fold hydrolase</fullName>
    </submittedName>
</protein>
<dbReference type="InterPro" id="IPR036866">
    <property type="entry name" value="RibonucZ/Hydroxyglut_hydro"/>
</dbReference>
<dbReference type="PANTHER" id="PTHR23131:SF0">
    <property type="entry name" value="ENDORIBONUCLEASE LACTB2"/>
    <property type="match status" value="1"/>
</dbReference>
<dbReference type="SUPFAM" id="SSF56281">
    <property type="entry name" value="Metallo-hydrolase/oxidoreductase"/>
    <property type="match status" value="1"/>
</dbReference>
<dbReference type="Gene3D" id="3.60.15.10">
    <property type="entry name" value="Ribonuclease Z/Hydroxyacylglutathione hydrolase-like"/>
    <property type="match status" value="1"/>
</dbReference>
<proteinExistence type="predicted"/>
<dbReference type="AlphaFoldDB" id="A0A5S9IMQ5"/>
<evidence type="ECO:0000259" key="1">
    <source>
        <dbReference type="SMART" id="SM00849"/>
    </source>
</evidence>
<dbReference type="EMBL" id="AP019860">
    <property type="protein sequence ID" value="BBM83395.1"/>
    <property type="molecule type" value="Genomic_DNA"/>
</dbReference>
<keyword evidence="3" id="KW-1185">Reference proteome</keyword>
<dbReference type="RefSeq" id="WP_151967595.1">
    <property type="nucleotide sequence ID" value="NZ_AP019860.1"/>
</dbReference>
<dbReference type="OrthoDB" id="9802248at2"/>
<dbReference type="KEGG" id="uam:UABAM_01747"/>
<dbReference type="PANTHER" id="PTHR23131">
    <property type="entry name" value="ENDORIBONUCLEASE LACTB2"/>
    <property type="match status" value="1"/>
</dbReference>
<evidence type="ECO:0000313" key="3">
    <source>
        <dbReference type="Proteomes" id="UP000326354"/>
    </source>
</evidence>
<dbReference type="Proteomes" id="UP000326354">
    <property type="component" value="Chromosome"/>
</dbReference>
<sequence length="303" mass="34712">MANNFTYTHCIDSYFDSKTVTENTIFAFNFDITTHQEVTIVKMGRTFLGQKFLQAYAFIYKDTLVDTGLDCCGKNLRELAGKQKVQKIFLSHHHEDHSGGAHHFDIPIFSSTKTAQIIHSGFKLKPYQRIVWGKMHKCDCKEFPVHLAMGDETVEVIHTPGHSEDHVVFFLPQKKWLFCGDLFVHEKIKYFRKDEDFATTIASLRRVIALDFSTLFCCHRGVVVNGKKALCNKLDHLLRVEDKVRKLHEQGLPIKKIAQKLTKTTSLRITLGDVSTDNLVHSILFGGVRRPDIKKILEKGHLD</sequence>
<accession>A0A5S9IMQ5</accession>
<feature type="domain" description="Metallo-beta-lactamase" evidence="1">
    <location>
        <begin position="54"/>
        <end position="219"/>
    </location>
</feature>
<keyword evidence="2" id="KW-0378">Hydrolase</keyword>
<reference evidence="2 3" key="1">
    <citation type="submission" date="2019-08" db="EMBL/GenBank/DDBJ databases">
        <title>Complete genome sequence of Candidatus Uab amorphum.</title>
        <authorList>
            <person name="Shiratori T."/>
            <person name="Suzuki S."/>
            <person name="Kakizawa Y."/>
            <person name="Ishida K."/>
        </authorList>
    </citation>
    <scope>NUCLEOTIDE SEQUENCE [LARGE SCALE GENOMIC DNA]</scope>
    <source>
        <strain evidence="2 3">SRT547</strain>
    </source>
</reference>
<dbReference type="SMART" id="SM00849">
    <property type="entry name" value="Lactamase_B"/>
    <property type="match status" value="1"/>
</dbReference>